<protein>
    <submittedName>
        <fullName evidence="1">Uncharacterized protein</fullName>
    </submittedName>
</protein>
<dbReference type="InterPro" id="IPR029058">
    <property type="entry name" value="AB_hydrolase_fold"/>
</dbReference>
<reference evidence="1 2" key="1">
    <citation type="journal article" date="2019" name="Sci. Rep.">
        <title>Orb-weaving spider Araneus ventricosus genome elucidates the spidroin gene catalogue.</title>
        <authorList>
            <person name="Kono N."/>
            <person name="Nakamura H."/>
            <person name="Ohtoshi R."/>
            <person name="Moran D.A.P."/>
            <person name="Shinohara A."/>
            <person name="Yoshida Y."/>
            <person name="Fujiwara M."/>
            <person name="Mori M."/>
            <person name="Tomita M."/>
            <person name="Arakawa K."/>
        </authorList>
    </citation>
    <scope>NUCLEOTIDE SEQUENCE [LARGE SCALE GENOMIC DNA]</scope>
</reference>
<dbReference type="Proteomes" id="UP000499080">
    <property type="component" value="Unassembled WGS sequence"/>
</dbReference>
<dbReference type="EMBL" id="BGPR01004667">
    <property type="protein sequence ID" value="GBN02023.1"/>
    <property type="molecule type" value="Genomic_DNA"/>
</dbReference>
<dbReference type="AlphaFoldDB" id="A0A4Y2KKR8"/>
<sequence length="223" mass="25913">MCLQAERDPQQHSEVRNLIMLDGSPALPTAHTRMHKSCFQGDSIVEKETQALCSYVLQFVDINMMEFSKELKTLPSLADRVKKSVEKISATYKNLQSEDLTLAFDLYYKKLLMSLNCMPRHKLKKEVTLIKASDSLDMTKYISETYDLEKLIFVSYYFCFVQFSLFPMLKRKRGITGDAASRREAIRKRERKLLKLKKKEAADCNYGTTWPGQKSGRNRRTKK</sequence>
<evidence type="ECO:0000313" key="1">
    <source>
        <dbReference type="EMBL" id="GBN02023.1"/>
    </source>
</evidence>
<accession>A0A4Y2KKR8</accession>
<evidence type="ECO:0000313" key="2">
    <source>
        <dbReference type="Proteomes" id="UP000499080"/>
    </source>
</evidence>
<gene>
    <name evidence="1" type="ORF">AVEN_152724_1</name>
</gene>
<dbReference type="SUPFAM" id="SSF53474">
    <property type="entry name" value="alpha/beta-Hydrolases"/>
    <property type="match status" value="1"/>
</dbReference>
<organism evidence="1 2">
    <name type="scientific">Araneus ventricosus</name>
    <name type="common">Orbweaver spider</name>
    <name type="synonym">Epeira ventricosa</name>
    <dbReference type="NCBI Taxonomy" id="182803"/>
    <lineage>
        <taxon>Eukaryota</taxon>
        <taxon>Metazoa</taxon>
        <taxon>Ecdysozoa</taxon>
        <taxon>Arthropoda</taxon>
        <taxon>Chelicerata</taxon>
        <taxon>Arachnida</taxon>
        <taxon>Araneae</taxon>
        <taxon>Araneomorphae</taxon>
        <taxon>Entelegynae</taxon>
        <taxon>Araneoidea</taxon>
        <taxon>Araneidae</taxon>
        <taxon>Araneus</taxon>
    </lineage>
</organism>
<comment type="caution">
    <text evidence="1">The sequence shown here is derived from an EMBL/GenBank/DDBJ whole genome shotgun (WGS) entry which is preliminary data.</text>
</comment>
<dbReference type="OrthoDB" id="6457068at2759"/>
<proteinExistence type="predicted"/>
<name>A0A4Y2KKR8_ARAVE</name>
<dbReference type="Gene3D" id="1.10.1470.20">
    <property type="entry name" value="Fatty acid synthase, domain 2"/>
    <property type="match status" value="1"/>
</dbReference>
<keyword evidence="2" id="KW-1185">Reference proteome</keyword>